<feature type="region of interest" description="Disordered" evidence="1">
    <location>
        <begin position="931"/>
        <end position="962"/>
    </location>
</feature>
<dbReference type="Proteomes" id="UP000250235">
    <property type="component" value="Unassembled WGS sequence"/>
</dbReference>
<accession>A0A2Z7CM66</accession>
<proteinExistence type="predicted"/>
<keyword evidence="3" id="KW-1185">Reference proteome</keyword>
<feature type="compositionally biased region" description="Basic and acidic residues" evidence="1">
    <location>
        <begin position="931"/>
        <end position="948"/>
    </location>
</feature>
<evidence type="ECO:0000256" key="1">
    <source>
        <dbReference type="SAM" id="MobiDB-lite"/>
    </source>
</evidence>
<feature type="compositionally biased region" description="Basic residues" evidence="1">
    <location>
        <begin position="949"/>
        <end position="962"/>
    </location>
</feature>
<feature type="compositionally biased region" description="Low complexity" evidence="1">
    <location>
        <begin position="701"/>
        <end position="718"/>
    </location>
</feature>
<name>A0A2Z7CM66_9LAMI</name>
<gene>
    <name evidence="2" type="ORF">F511_39107</name>
</gene>
<feature type="region of interest" description="Disordered" evidence="1">
    <location>
        <begin position="853"/>
        <end position="896"/>
    </location>
</feature>
<reference evidence="2 3" key="1">
    <citation type="journal article" date="2015" name="Proc. Natl. Acad. Sci. U.S.A.">
        <title>The resurrection genome of Boea hygrometrica: A blueprint for survival of dehydration.</title>
        <authorList>
            <person name="Xiao L."/>
            <person name="Yang G."/>
            <person name="Zhang L."/>
            <person name="Yang X."/>
            <person name="Zhao S."/>
            <person name="Ji Z."/>
            <person name="Zhou Q."/>
            <person name="Hu M."/>
            <person name="Wang Y."/>
            <person name="Chen M."/>
            <person name="Xu Y."/>
            <person name="Jin H."/>
            <person name="Xiao X."/>
            <person name="Hu G."/>
            <person name="Bao F."/>
            <person name="Hu Y."/>
            <person name="Wan P."/>
            <person name="Li L."/>
            <person name="Deng X."/>
            <person name="Kuang T."/>
            <person name="Xiang C."/>
            <person name="Zhu J.K."/>
            <person name="Oliver M.J."/>
            <person name="He Y."/>
        </authorList>
    </citation>
    <scope>NUCLEOTIDE SEQUENCE [LARGE SCALE GENOMIC DNA]</scope>
    <source>
        <strain evidence="3">cv. XS01</strain>
    </source>
</reference>
<sequence length="962" mass="107172">MASSLISRSHHIYFDSVFRFDDVEIVQMFESLVTTGLMEFLGCPAIFHENALTEFFANGSVRDGMVVSTIGGIAVEISESVFAAAFGLPTEGLTDLSEVPRNFLSDAQSLFSASEKEVSISCLKKEIKMQYRLLCDILAKSLFVKAGSFDAVTRDRFLLMTAITFDVKVNWGKLLFGVLKEMVTPDSRQAKGYAIQICVLLKNIPGLELGESKAFPAPRILNEKTVHRIFSVNENVGVEEVGEAPREKKTPVKKTLSKKRQAAGEAEVAPVIKKKRSTKGKPIAARRISLEKQVENSSSSDHTVEGVATGEQIPATEDADATIKQVLAQLDLVFEEPDAAQGGIVKTWFDKAFDEEFELANSERQDTEVEIFVGFDKGTSAGDQPPAFKNGADGTNDDESLSIEEHQARIPFHASLPSTLAPPITQIRFGQRIEFRDVDAYTPDLPRIDISDKGKGILVEDDFQGHPARETFSLICVDIEFLIALREKVIEEVSIFRRQFIIAKYRELLLRKFIDARRKNFISGTPTSAIDLKVLNLLSAAHTFALKDLLRNMKSHQLEWTRPSSSSLFEGPIIDQGSLFPVTHRSISSPANSNHWEALPQRPYIDDLAPICVFVEPVQDIDSRPSLSRTLRVIWAQICMEAIRFSTLGRLRPVCRELVVYNLGVERIPYYLLANFEKGVHTDYFVGYFYDSCVQPSIQTSSGIESSSSSTSTVYRSPSPIPQELNSPDFEPVAPTDDQEDTHTSLPAASVDFVSLLDALQASLCQRMDDANNDILSRLNSTERSVQTSLVGTDSLDVRNKFSSLDAKFRSFDDQIATLRNDQLEFQTKIAADFLGLSTQISEIADFIWSGDAKKGESGSSSRPPPVRVERRPLTTPQSPRDVAGGSSAVRIPTFPRTTGTFAERFEQARRHILESGHVISVEEAAERIRQADIQESDRLQRERDRARREKRSSSSKRRRGF</sequence>
<feature type="region of interest" description="Disordered" evidence="1">
    <location>
        <begin position="701"/>
        <end position="743"/>
    </location>
</feature>
<dbReference type="AlphaFoldDB" id="A0A2Z7CM66"/>
<evidence type="ECO:0000313" key="2">
    <source>
        <dbReference type="EMBL" id="KZV45809.1"/>
    </source>
</evidence>
<evidence type="ECO:0008006" key="4">
    <source>
        <dbReference type="Google" id="ProtNLM"/>
    </source>
</evidence>
<organism evidence="2 3">
    <name type="scientific">Dorcoceras hygrometricum</name>
    <dbReference type="NCBI Taxonomy" id="472368"/>
    <lineage>
        <taxon>Eukaryota</taxon>
        <taxon>Viridiplantae</taxon>
        <taxon>Streptophyta</taxon>
        <taxon>Embryophyta</taxon>
        <taxon>Tracheophyta</taxon>
        <taxon>Spermatophyta</taxon>
        <taxon>Magnoliopsida</taxon>
        <taxon>eudicotyledons</taxon>
        <taxon>Gunneridae</taxon>
        <taxon>Pentapetalae</taxon>
        <taxon>asterids</taxon>
        <taxon>lamiids</taxon>
        <taxon>Lamiales</taxon>
        <taxon>Gesneriaceae</taxon>
        <taxon>Didymocarpoideae</taxon>
        <taxon>Trichosporeae</taxon>
        <taxon>Loxocarpinae</taxon>
        <taxon>Dorcoceras</taxon>
    </lineage>
</organism>
<evidence type="ECO:0000313" key="3">
    <source>
        <dbReference type="Proteomes" id="UP000250235"/>
    </source>
</evidence>
<dbReference type="EMBL" id="KQ995789">
    <property type="protein sequence ID" value="KZV45809.1"/>
    <property type="molecule type" value="Genomic_DNA"/>
</dbReference>
<protein>
    <recommendedName>
        <fullName evidence="4">Dystroglycan-like</fullName>
    </recommendedName>
</protein>